<dbReference type="Proteomes" id="UP000605897">
    <property type="component" value="Unassembled WGS sequence"/>
</dbReference>
<dbReference type="PROSITE" id="PS51755">
    <property type="entry name" value="OMPR_PHOB"/>
    <property type="match status" value="1"/>
</dbReference>
<evidence type="ECO:0000256" key="2">
    <source>
        <dbReference type="ARBA" id="ARBA00023015"/>
    </source>
</evidence>
<dbReference type="SUPFAM" id="SSF46894">
    <property type="entry name" value="C-terminal effector domain of the bipartite response regulators"/>
    <property type="match status" value="2"/>
</dbReference>
<dbReference type="InterPro" id="IPR000792">
    <property type="entry name" value="Tscrpt_reg_LuxR_C"/>
</dbReference>
<dbReference type="CDD" id="cd06170">
    <property type="entry name" value="LuxR_C_like"/>
    <property type="match status" value="1"/>
</dbReference>
<keyword evidence="4" id="KW-0804">Transcription</keyword>
<dbReference type="SMART" id="SM00421">
    <property type="entry name" value="HTH_LUXR"/>
    <property type="match status" value="1"/>
</dbReference>
<dbReference type="PANTHER" id="PTHR35807">
    <property type="entry name" value="TRANSCRIPTIONAL REGULATOR REDD-RELATED"/>
    <property type="match status" value="1"/>
</dbReference>
<evidence type="ECO:0000256" key="1">
    <source>
        <dbReference type="ARBA" id="ARBA00005820"/>
    </source>
</evidence>
<reference evidence="9" key="1">
    <citation type="journal article" date="2019" name="Int. J. Syst. Evol. Microbiol.">
        <title>The Global Catalogue of Microorganisms (GCM) 10K type strain sequencing project: providing services to taxonomists for standard genome sequencing and annotation.</title>
        <authorList>
            <consortium name="The Broad Institute Genomics Platform"/>
            <consortium name="The Broad Institute Genome Sequencing Center for Infectious Disease"/>
            <person name="Wu L."/>
            <person name="Ma J."/>
        </authorList>
    </citation>
    <scope>NUCLEOTIDE SEQUENCE [LARGE SCALE GENOMIC DNA]</scope>
    <source>
        <strain evidence="9">CGMCC 4.7677</strain>
    </source>
</reference>
<evidence type="ECO:0000256" key="3">
    <source>
        <dbReference type="ARBA" id="ARBA00023125"/>
    </source>
</evidence>
<dbReference type="CDD" id="cd15831">
    <property type="entry name" value="BTAD"/>
    <property type="match status" value="1"/>
</dbReference>
<dbReference type="Pfam" id="PF00196">
    <property type="entry name" value="GerE"/>
    <property type="match status" value="1"/>
</dbReference>
<dbReference type="Pfam" id="PF03704">
    <property type="entry name" value="BTAD"/>
    <property type="match status" value="1"/>
</dbReference>
<dbReference type="InterPro" id="IPR051677">
    <property type="entry name" value="AfsR-DnrI-RedD_regulator"/>
</dbReference>
<dbReference type="Gene3D" id="1.10.10.10">
    <property type="entry name" value="Winged helix-like DNA-binding domain superfamily/Winged helix DNA-binding domain"/>
    <property type="match status" value="2"/>
</dbReference>
<dbReference type="InterPro" id="IPR001867">
    <property type="entry name" value="OmpR/PhoB-type_DNA-bd"/>
</dbReference>
<evidence type="ECO:0000256" key="4">
    <source>
        <dbReference type="ARBA" id="ARBA00023163"/>
    </source>
</evidence>
<keyword evidence="9" id="KW-1185">Reference proteome</keyword>
<organism evidence="8 9">
    <name type="scientific">Amycolatopsis deserti</name>
    <dbReference type="NCBI Taxonomy" id="185696"/>
    <lineage>
        <taxon>Bacteria</taxon>
        <taxon>Bacillati</taxon>
        <taxon>Actinomycetota</taxon>
        <taxon>Actinomycetes</taxon>
        <taxon>Pseudonocardiales</taxon>
        <taxon>Pseudonocardiaceae</taxon>
        <taxon>Amycolatopsis</taxon>
    </lineage>
</organism>
<comment type="caution">
    <text evidence="8">The sequence shown here is derived from an EMBL/GenBank/DDBJ whole genome shotgun (WGS) entry which is preliminary data.</text>
</comment>
<dbReference type="RefSeq" id="WP_191247392.1">
    <property type="nucleotide sequence ID" value="NZ_BNAU01000006.1"/>
</dbReference>
<dbReference type="PANTHER" id="PTHR35807:SF1">
    <property type="entry name" value="TRANSCRIPTIONAL REGULATOR REDD"/>
    <property type="match status" value="1"/>
</dbReference>
<evidence type="ECO:0000256" key="5">
    <source>
        <dbReference type="PROSITE-ProRule" id="PRU01091"/>
    </source>
</evidence>
<feature type="DNA-binding region" description="OmpR/PhoB-type" evidence="5">
    <location>
        <begin position="67"/>
        <end position="162"/>
    </location>
</feature>
<dbReference type="SMART" id="SM00862">
    <property type="entry name" value="Trans_reg_C"/>
    <property type="match status" value="1"/>
</dbReference>
<dbReference type="Gene3D" id="1.25.40.10">
    <property type="entry name" value="Tetratricopeptide repeat domain"/>
    <property type="match status" value="1"/>
</dbReference>
<evidence type="ECO:0000313" key="8">
    <source>
        <dbReference type="EMBL" id="GHF13222.1"/>
    </source>
</evidence>
<dbReference type="SUPFAM" id="SSF48452">
    <property type="entry name" value="TPR-like"/>
    <property type="match status" value="1"/>
</dbReference>
<keyword evidence="2" id="KW-0805">Transcription regulation</keyword>
<dbReference type="InterPro" id="IPR011990">
    <property type="entry name" value="TPR-like_helical_dom_sf"/>
</dbReference>
<accession>A0ABQ3JDM4</accession>
<feature type="domain" description="OmpR/PhoB-type" evidence="7">
    <location>
        <begin position="67"/>
        <end position="162"/>
    </location>
</feature>
<protein>
    <recommendedName>
        <fullName evidence="10">Transcriptional regulator</fullName>
    </recommendedName>
</protein>
<dbReference type="EMBL" id="BNAU01000006">
    <property type="protein sequence ID" value="GHF13222.1"/>
    <property type="molecule type" value="Genomic_DNA"/>
</dbReference>
<feature type="domain" description="HTH luxR-type" evidence="6">
    <location>
        <begin position="1"/>
        <end position="64"/>
    </location>
</feature>
<dbReference type="InterPro" id="IPR005158">
    <property type="entry name" value="BTAD"/>
</dbReference>
<gene>
    <name evidence="8" type="ORF">GCM10017786_54030</name>
</gene>
<proteinExistence type="inferred from homology"/>
<dbReference type="PROSITE" id="PS50043">
    <property type="entry name" value="HTH_LUXR_2"/>
    <property type="match status" value="1"/>
</dbReference>
<evidence type="ECO:0000313" key="9">
    <source>
        <dbReference type="Proteomes" id="UP000605897"/>
    </source>
</evidence>
<dbReference type="SMART" id="SM01043">
    <property type="entry name" value="BTAD"/>
    <property type="match status" value="1"/>
</dbReference>
<dbReference type="InterPro" id="IPR036388">
    <property type="entry name" value="WH-like_DNA-bd_sf"/>
</dbReference>
<evidence type="ECO:0000259" key="7">
    <source>
        <dbReference type="PROSITE" id="PS51755"/>
    </source>
</evidence>
<name>A0ABQ3JDM4_9PSEU</name>
<dbReference type="Pfam" id="PF00486">
    <property type="entry name" value="Trans_reg_C"/>
    <property type="match status" value="1"/>
</dbReference>
<sequence>MPITTLTERERAVLRAVGRGLTDAEIAARLGVPETAVAGQLRDIRRRLGLRDRSAAIVYAFDHGIATATPAPGPPLEISVLGPPRAWRAGEPLDLGPVRQQALLAALALRPDTTRTKQDLLDDVWGPEAPSGNVVQVYVYRLRKCLAEPVIARDRFGYRFLGAGVLLDITRVEEIAAEAEAAARAGDLAAAVDTVSRALGLFRGEPLAGLPGPFADGERFRLRERRLALIQRKASWQLRLGRHADAIAELRACAAADPHHEPVTALLMRALHETGRPAEALAAFARLRRRLAEDLGVAPGIEARRVHEVIRRGAVPVAV</sequence>
<comment type="similarity">
    <text evidence="1">Belongs to the AfsR/DnrI/RedD regulatory family.</text>
</comment>
<dbReference type="InterPro" id="IPR016032">
    <property type="entry name" value="Sig_transdc_resp-reg_C-effctor"/>
</dbReference>
<keyword evidence="3 5" id="KW-0238">DNA-binding</keyword>
<evidence type="ECO:0000259" key="6">
    <source>
        <dbReference type="PROSITE" id="PS50043"/>
    </source>
</evidence>
<evidence type="ECO:0008006" key="10">
    <source>
        <dbReference type="Google" id="ProtNLM"/>
    </source>
</evidence>